<protein>
    <submittedName>
        <fullName evidence="10">NCS2 family permease</fullName>
    </submittedName>
</protein>
<evidence type="ECO:0000256" key="9">
    <source>
        <dbReference type="SAM" id="Phobius"/>
    </source>
</evidence>
<dbReference type="EMBL" id="NBTM02000001">
    <property type="protein sequence ID" value="PNL91520.1"/>
    <property type="molecule type" value="Genomic_DNA"/>
</dbReference>
<evidence type="ECO:0000313" key="10">
    <source>
        <dbReference type="EMBL" id="PNL91520.1"/>
    </source>
</evidence>
<dbReference type="Pfam" id="PF00860">
    <property type="entry name" value="Xan_ur_permease"/>
    <property type="match status" value="2"/>
</dbReference>
<proteinExistence type="inferred from homology"/>
<feature type="transmembrane region" description="Helical" evidence="9">
    <location>
        <begin position="47"/>
        <end position="70"/>
    </location>
</feature>
<comment type="subcellular location">
    <subcellularLocation>
        <location evidence="1 8">Cell membrane</location>
        <topology evidence="1 8">Multi-pass membrane protein</topology>
    </subcellularLocation>
</comment>
<evidence type="ECO:0000256" key="2">
    <source>
        <dbReference type="ARBA" id="ARBA00005697"/>
    </source>
</evidence>
<gene>
    <name evidence="10" type="ORF">A6J77_004510</name>
</gene>
<feature type="transmembrane region" description="Helical" evidence="9">
    <location>
        <begin position="401"/>
        <end position="418"/>
    </location>
</feature>
<sequence>MKKIEEFFQLKENGSNFSTELIAGLSTFFAMSYIIFVNPAILSQTGMPYQGVFLATIISSALATLFIGLFANVPYALAPGMGLNAFFTYTVVFSLGFTWQEALAMVFICGLFNIFITVTKFRQLIIKAIPDSLQHAIGAGVGLFVAYIGVKNAGFINFTTEAANITAVNGQPFDATQSVFEGGLATINSTGSTLPAISTFTDQTSLLALFGLILTIILLLKNVKGAILIGIVAVSAIYVILNPAVLATVNFDQSGLGAAFQDLGVTFGAAFGQEGLLSLFSDPSRYPLVIMTIFAFSLSDVFDTIGTFIGTGRASGIFTKEDIDNMDQSSVMNTKLDKALFGDVVGTSLGAVFGTSNTTVYAESTVGISLGGRTGLTSVFVAIAFFLCAFISPFVGLVPSAATAPALIIVGIMMMSAIREIDWTSLEVAIPAFFASVFMAYAYSISYGIAAGFITYCIVKVALGKTKEIHPILWAASFLFLANFIILAMI</sequence>
<dbReference type="AlphaFoldDB" id="A0A2J9PNG1"/>
<feature type="transmembrane region" description="Helical" evidence="9">
    <location>
        <begin position="77"/>
        <end position="96"/>
    </location>
</feature>
<reference evidence="11" key="1">
    <citation type="submission" date="2017-12" db="EMBL/GenBank/DDBJ databases">
        <title>FDA dAtabase for Regulatory Grade micrObial Sequences (FDA-ARGOS): Supporting development and validation of Infectious Disease Dx tests.</title>
        <authorList>
            <person name="Hoffmann M."/>
            <person name="Allard M."/>
            <person name="Evans P."/>
            <person name="Brown E."/>
            <person name="Tallon L."/>
            <person name="Sadzewicz L."/>
            <person name="Sengamalay N."/>
            <person name="Ott S."/>
            <person name="Godinez A."/>
            <person name="Nagaraj S."/>
            <person name="Vavikolanu K."/>
            <person name="Aluvathingal J."/>
            <person name="Nadendla S."/>
            <person name="Sichtig H."/>
        </authorList>
    </citation>
    <scope>NUCLEOTIDE SEQUENCE [LARGE SCALE GENOMIC DNA]</scope>
    <source>
        <strain evidence="11">FDAARGOS_249</strain>
    </source>
</reference>
<evidence type="ECO:0000256" key="3">
    <source>
        <dbReference type="ARBA" id="ARBA00022448"/>
    </source>
</evidence>
<feature type="transmembrane region" description="Helical" evidence="9">
    <location>
        <begin position="227"/>
        <end position="246"/>
    </location>
</feature>
<feature type="transmembrane region" description="Helical" evidence="9">
    <location>
        <begin position="102"/>
        <end position="121"/>
    </location>
</feature>
<keyword evidence="6 8" id="KW-1133">Transmembrane helix</keyword>
<dbReference type="PANTHER" id="PTHR43337:SF1">
    <property type="entry name" value="XANTHINE_URACIL PERMEASE C887.17-RELATED"/>
    <property type="match status" value="1"/>
</dbReference>
<dbReference type="InterPro" id="IPR006043">
    <property type="entry name" value="NCS2"/>
</dbReference>
<evidence type="ECO:0000256" key="6">
    <source>
        <dbReference type="ARBA" id="ARBA00022989"/>
    </source>
</evidence>
<feature type="transmembrane region" description="Helical" evidence="9">
    <location>
        <begin position="469"/>
        <end position="489"/>
    </location>
</feature>
<name>A0A2J9PNG1_9LACT</name>
<evidence type="ECO:0000256" key="8">
    <source>
        <dbReference type="PIRNR" id="PIRNR005353"/>
    </source>
</evidence>
<keyword evidence="4 8" id="KW-1003">Cell membrane</keyword>
<feature type="transmembrane region" description="Helical" evidence="9">
    <location>
        <begin position="133"/>
        <end position="150"/>
    </location>
</feature>
<evidence type="ECO:0000313" key="11">
    <source>
        <dbReference type="Proteomes" id="UP000192813"/>
    </source>
</evidence>
<keyword evidence="5 8" id="KW-0812">Transmembrane</keyword>
<feature type="transmembrane region" description="Helical" evidence="9">
    <location>
        <begin position="430"/>
        <end position="463"/>
    </location>
</feature>
<dbReference type="Proteomes" id="UP000192813">
    <property type="component" value="Unassembled WGS sequence"/>
</dbReference>
<dbReference type="InterPro" id="IPR026033">
    <property type="entry name" value="Azg-like_bact_archaea"/>
</dbReference>
<feature type="transmembrane region" description="Helical" evidence="9">
    <location>
        <begin position="203"/>
        <end position="220"/>
    </location>
</feature>
<dbReference type="GO" id="GO:0005886">
    <property type="term" value="C:plasma membrane"/>
    <property type="evidence" value="ECO:0007669"/>
    <property type="project" value="UniProtKB-SubCell"/>
</dbReference>
<comment type="caution">
    <text evidence="10">The sequence shown here is derived from an EMBL/GenBank/DDBJ whole genome shotgun (WGS) entry which is preliminary data.</text>
</comment>
<feature type="transmembrane region" description="Helical" evidence="9">
    <location>
        <begin position="21"/>
        <end position="41"/>
    </location>
</feature>
<evidence type="ECO:0000256" key="4">
    <source>
        <dbReference type="ARBA" id="ARBA00022475"/>
    </source>
</evidence>
<accession>A0A2J9PNG1</accession>
<feature type="transmembrane region" description="Helical" evidence="9">
    <location>
        <begin position="286"/>
        <end position="310"/>
    </location>
</feature>
<dbReference type="PIRSF" id="PIRSF005353">
    <property type="entry name" value="PbuG"/>
    <property type="match status" value="1"/>
</dbReference>
<organism evidence="10 11">
    <name type="scientific">Aerococcus viridans</name>
    <dbReference type="NCBI Taxonomy" id="1377"/>
    <lineage>
        <taxon>Bacteria</taxon>
        <taxon>Bacillati</taxon>
        <taxon>Bacillota</taxon>
        <taxon>Bacilli</taxon>
        <taxon>Lactobacillales</taxon>
        <taxon>Aerococcaceae</taxon>
        <taxon>Aerococcus</taxon>
    </lineage>
</organism>
<evidence type="ECO:0000256" key="7">
    <source>
        <dbReference type="ARBA" id="ARBA00023136"/>
    </source>
</evidence>
<evidence type="ECO:0000256" key="1">
    <source>
        <dbReference type="ARBA" id="ARBA00004651"/>
    </source>
</evidence>
<feature type="transmembrane region" description="Helical" evidence="9">
    <location>
        <begin position="376"/>
        <end position="395"/>
    </location>
</feature>
<dbReference type="PANTHER" id="PTHR43337">
    <property type="entry name" value="XANTHINE/URACIL PERMEASE C887.17-RELATED"/>
    <property type="match status" value="1"/>
</dbReference>
<dbReference type="InterPro" id="IPR045018">
    <property type="entry name" value="Azg-like"/>
</dbReference>
<evidence type="ECO:0000256" key="5">
    <source>
        <dbReference type="ARBA" id="ARBA00022692"/>
    </source>
</evidence>
<comment type="similarity">
    <text evidence="2 8">Belongs to the nucleobase:cation symporter-2 (NCS2) (TC 2.A.40) family. Azg-like subfamily.</text>
</comment>
<dbReference type="GO" id="GO:0005345">
    <property type="term" value="F:purine nucleobase transmembrane transporter activity"/>
    <property type="evidence" value="ECO:0007669"/>
    <property type="project" value="TreeGrafter"/>
</dbReference>
<keyword evidence="7 8" id="KW-0472">Membrane</keyword>
<keyword evidence="3 8" id="KW-0813">Transport</keyword>